<feature type="region of interest" description="Disordered" evidence="1">
    <location>
        <begin position="1"/>
        <end position="32"/>
    </location>
</feature>
<accession>A0A6G1JL56</accession>
<evidence type="ECO:0000313" key="2">
    <source>
        <dbReference type="EMBL" id="KAF2690883.1"/>
    </source>
</evidence>
<keyword evidence="3" id="KW-1185">Reference proteome</keyword>
<reference evidence="2" key="1">
    <citation type="journal article" date="2020" name="Stud. Mycol.">
        <title>101 Dothideomycetes genomes: a test case for predicting lifestyles and emergence of pathogens.</title>
        <authorList>
            <person name="Haridas S."/>
            <person name="Albert R."/>
            <person name="Binder M."/>
            <person name="Bloem J."/>
            <person name="Labutti K."/>
            <person name="Salamov A."/>
            <person name="Andreopoulos B."/>
            <person name="Baker S."/>
            <person name="Barry K."/>
            <person name="Bills G."/>
            <person name="Bluhm B."/>
            <person name="Cannon C."/>
            <person name="Castanera R."/>
            <person name="Culley D."/>
            <person name="Daum C."/>
            <person name="Ezra D."/>
            <person name="Gonzalez J."/>
            <person name="Henrissat B."/>
            <person name="Kuo A."/>
            <person name="Liang C."/>
            <person name="Lipzen A."/>
            <person name="Lutzoni F."/>
            <person name="Magnuson J."/>
            <person name="Mondo S."/>
            <person name="Nolan M."/>
            <person name="Ohm R."/>
            <person name="Pangilinan J."/>
            <person name="Park H.-J."/>
            <person name="Ramirez L."/>
            <person name="Alfaro M."/>
            <person name="Sun H."/>
            <person name="Tritt A."/>
            <person name="Yoshinaga Y."/>
            <person name="Zwiers L.-H."/>
            <person name="Turgeon B."/>
            <person name="Goodwin S."/>
            <person name="Spatafora J."/>
            <person name="Crous P."/>
            <person name="Grigoriev I."/>
        </authorList>
    </citation>
    <scope>NUCLEOTIDE SEQUENCE</scope>
    <source>
        <strain evidence="2">CBS 122367</strain>
    </source>
</reference>
<feature type="compositionally biased region" description="Basic residues" evidence="1">
    <location>
        <begin position="13"/>
        <end position="28"/>
    </location>
</feature>
<sequence>MGRVRSRFQVTTRRARTTSRLSPRRGTRGAKERGIIPPANARYEIGEIAPHCGRYGHGGQWGEYTQCCGSYFNPWCKCCCPPSLLDSRSHADLREPSFAMGIAIGMHYSASRAFGALQGPACASAHIWREANQAAFVVPPLSDLCIGHPVAELSSASPSRAEVGTAARLGLAHITNTSNEFEFPSW</sequence>
<dbReference type="AlphaFoldDB" id="A0A6G1JL56"/>
<proteinExistence type="predicted"/>
<dbReference type="EMBL" id="MU005570">
    <property type="protein sequence ID" value="KAF2690883.1"/>
    <property type="molecule type" value="Genomic_DNA"/>
</dbReference>
<dbReference type="Proteomes" id="UP000799291">
    <property type="component" value="Unassembled WGS sequence"/>
</dbReference>
<evidence type="ECO:0000256" key="1">
    <source>
        <dbReference type="SAM" id="MobiDB-lite"/>
    </source>
</evidence>
<name>A0A6G1JL56_9PLEO</name>
<organism evidence="2 3">
    <name type="scientific">Lentithecium fluviatile CBS 122367</name>
    <dbReference type="NCBI Taxonomy" id="1168545"/>
    <lineage>
        <taxon>Eukaryota</taxon>
        <taxon>Fungi</taxon>
        <taxon>Dikarya</taxon>
        <taxon>Ascomycota</taxon>
        <taxon>Pezizomycotina</taxon>
        <taxon>Dothideomycetes</taxon>
        <taxon>Pleosporomycetidae</taxon>
        <taxon>Pleosporales</taxon>
        <taxon>Massarineae</taxon>
        <taxon>Lentitheciaceae</taxon>
        <taxon>Lentithecium</taxon>
    </lineage>
</organism>
<gene>
    <name evidence="2" type="ORF">K458DRAFT_64230</name>
</gene>
<evidence type="ECO:0000313" key="3">
    <source>
        <dbReference type="Proteomes" id="UP000799291"/>
    </source>
</evidence>
<protein>
    <submittedName>
        <fullName evidence="2">Uncharacterized protein</fullName>
    </submittedName>
</protein>